<dbReference type="PANTHER" id="PTHR46888:SF1">
    <property type="entry name" value="RIBONUCLEASE H"/>
    <property type="match status" value="1"/>
</dbReference>
<dbReference type="Proteomes" id="UP000515129">
    <property type="component" value="Chromosome 46"/>
</dbReference>
<keyword evidence="1" id="KW-0479">Metal-binding</keyword>
<feature type="compositionally biased region" description="Low complexity" evidence="2">
    <location>
        <begin position="321"/>
        <end position="330"/>
    </location>
</feature>
<evidence type="ECO:0000256" key="2">
    <source>
        <dbReference type="SAM" id="MobiDB-lite"/>
    </source>
</evidence>
<keyword evidence="1" id="KW-0863">Zinc-finger</keyword>
<dbReference type="SMART" id="SM00343">
    <property type="entry name" value="ZnF_C2HC"/>
    <property type="match status" value="1"/>
</dbReference>
<protein>
    <submittedName>
        <fullName evidence="6">Uncharacterized protein LOC113063815</fullName>
    </submittedName>
</protein>
<feature type="region of interest" description="Disordered" evidence="2">
    <location>
        <begin position="250"/>
        <end position="330"/>
    </location>
</feature>
<dbReference type="GeneID" id="113063815"/>
<evidence type="ECO:0000256" key="1">
    <source>
        <dbReference type="PROSITE-ProRule" id="PRU00047"/>
    </source>
</evidence>
<proteinExistence type="predicted"/>
<dbReference type="PANTHER" id="PTHR46888">
    <property type="entry name" value="ZINC KNUCKLE DOMAINCONTAINING PROTEIN-RELATED"/>
    <property type="match status" value="1"/>
</dbReference>
<dbReference type="Pfam" id="PF02023">
    <property type="entry name" value="SCAN"/>
    <property type="match status" value="1"/>
</dbReference>
<dbReference type="PROSITE" id="PS50158">
    <property type="entry name" value="ZF_CCHC"/>
    <property type="match status" value="1"/>
</dbReference>
<dbReference type="InterPro" id="IPR003309">
    <property type="entry name" value="SCAN_dom"/>
</dbReference>
<dbReference type="InterPro" id="IPR036875">
    <property type="entry name" value="Znf_CCHC_sf"/>
</dbReference>
<evidence type="ECO:0000313" key="5">
    <source>
        <dbReference type="Proteomes" id="UP000515129"/>
    </source>
</evidence>
<dbReference type="SUPFAM" id="SSF47353">
    <property type="entry name" value="Retrovirus capsid dimerization domain-like"/>
    <property type="match status" value="1"/>
</dbReference>
<dbReference type="InterPro" id="IPR038269">
    <property type="entry name" value="SCAN_sf"/>
</dbReference>
<evidence type="ECO:0000259" key="3">
    <source>
        <dbReference type="PROSITE" id="PS50158"/>
    </source>
</evidence>
<feature type="domain" description="SCAN box" evidence="4">
    <location>
        <begin position="155"/>
        <end position="232"/>
    </location>
</feature>
<dbReference type="GO" id="GO:0003676">
    <property type="term" value="F:nucleic acid binding"/>
    <property type="evidence" value="ECO:0007669"/>
    <property type="project" value="InterPro"/>
</dbReference>
<sequence length="374" mass="40631">MQTPSATSASPFADIISSLAGLHQEHHQALLDLRADQDHRFQAMMRAQQEDRELVRSLLDREARTGTASPSAPPPHMPLPKMGPTDDPEAFLDLFERTAEACGWPVDSWPVRVIPLLSGEAQKAAQQLPVPNLLVYADLRRAILQRVGLSPEQHRQRFRSLELAEAGRPFVLAQQLRDSCRKWLLAGDGDAESIINAVVLEQFISRLPKKSAQWVQCHRPASLDLAIQLAEDQLAACSGVGEPLPAVSLSLSVSPSPPTPKSLPLPRSRWVGPPRAAPRWRVAMEPAAGARGPARGMAAPQRRGSEDTPAASPRQSPEPLPATRAAGRPGPACWRCGDPGHFVDRCPMMEVGTLVRIPDDPQAAPDQAGLYQIP</sequence>
<dbReference type="GO" id="GO:0008270">
    <property type="term" value="F:zinc ion binding"/>
    <property type="evidence" value="ECO:0007669"/>
    <property type="project" value="UniProtKB-KW"/>
</dbReference>
<gene>
    <name evidence="6" type="primary">LOC113063815</name>
</gene>
<evidence type="ECO:0000313" key="6">
    <source>
        <dbReference type="RefSeq" id="XP_026089943.1"/>
    </source>
</evidence>
<dbReference type="RefSeq" id="XP_026089943.1">
    <property type="nucleotide sequence ID" value="XM_026234158.1"/>
</dbReference>
<dbReference type="SUPFAM" id="SSF57756">
    <property type="entry name" value="Retrovirus zinc finger-like domains"/>
    <property type="match status" value="1"/>
</dbReference>
<dbReference type="PROSITE" id="PS50804">
    <property type="entry name" value="SCAN_BOX"/>
    <property type="match status" value="1"/>
</dbReference>
<dbReference type="SMART" id="SM00431">
    <property type="entry name" value="SCAN"/>
    <property type="match status" value="1"/>
</dbReference>
<accession>A0A6P6LZQ8</accession>
<feature type="domain" description="CCHC-type" evidence="3">
    <location>
        <begin position="333"/>
        <end position="347"/>
    </location>
</feature>
<reference evidence="6" key="1">
    <citation type="submission" date="2025-08" db="UniProtKB">
        <authorList>
            <consortium name="RefSeq"/>
        </authorList>
    </citation>
    <scope>IDENTIFICATION</scope>
    <source>
        <strain evidence="6">Wakin</strain>
        <tissue evidence="6">Muscle</tissue>
    </source>
</reference>
<dbReference type="KEGG" id="caua:113063815"/>
<feature type="compositionally biased region" description="Low complexity" evidence="2">
    <location>
        <begin position="286"/>
        <end position="302"/>
    </location>
</feature>
<evidence type="ECO:0000259" key="4">
    <source>
        <dbReference type="PROSITE" id="PS50804"/>
    </source>
</evidence>
<organism evidence="5 6">
    <name type="scientific">Carassius auratus</name>
    <name type="common">Goldfish</name>
    <dbReference type="NCBI Taxonomy" id="7957"/>
    <lineage>
        <taxon>Eukaryota</taxon>
        <taxon>Metazoa</taxon>
        <taxon>Chordata</taxon>
        <taxon>Craniata</taxon>
        <taxon>Vertebrata</taxon>
        <taxon>Euteleostomi</taxon>
        <taxon>Actinopterygii</taxon>
        <taxon>Neopterygii</taxon>
        <taxon>Teleostei</taxon>
        <taxon>Ostariophysi</taxon>
        <taxon>Cypriniformes</taxon>
        <taxon>Cyprinidae</taxon>
        <taxon>Cyprininae</taxon>
        <taxon>Carassius</taxon>
    </lineage>
</organism>
<dbReference type="Gene3D" id="1.10.4020.10">
    <property type="entry name" value="DNA breaking-rejoining enzymes"/>
    <property type="match status" value="1"/>
</dbReference>
<dbReference type="InterPro" id="IPR001878">
    <property type="entry name" value="Znf_CCHC"/>
</dbReference>
<keyword evidence="5" id="KW-1185">Reference proteome</keyword>
<dbReference type="AlphaFoldDB" id="A0A6P6LZQ8"/>
<keyword evidence="1" id="KW-0862">Zinc</keyword>
<dbReference type="Pfam" id="PF00098">
    <property type="entry name" value="zf-CCHC"/>
    <property type="match status" value="1"/>
</dbReference>
<name>A0A6P6LZQ8_CARAU</name>
<dbReference type="OrthoDB" id="8930638at2759"/>